<dbReference type="InterPro" id="IPR039425">
    <property type="entry name" value="RNA_pol_sigma-70-like"/>
</dbReference>
<evidence type="ECO:0000313" key="8">
    <source>
        <dbReference type="Proteomes" id="UP000245802"/>
    </source>
</evidence>
<evidence type="ECO:0000256" key="3">
    <source>
        <dbReference type="ARBA" id="ARBA00023082"/>
    </source>
</evidence>
<dbReference type="GO" id="GO:0016987">
    <property type="term" value="F:sigma factor activity"/>
    <property type="evidence" value="ECO:0007669"/>
    <property type="project" value="UniProtKB-KW"/>
</dbReference>
<accession>A0A2Z3HL02</accession>
<dbReference type="InterPro" id="IPR014284">
    <property type="entry name" value="RNA_pol_sigma-70_dom"/>
</dbReference>
<evidence type="ECO:0000256" key="1">
    <source>
        <dbReference type="ARBA" id="ARBA00010641"/>
    </source>
</evidence>
<evidence type="ECO:0000259" key="5">
    <source>
        <dbReference type="Pfam" id="PF04542"/>
    </source>
</evidence>
<keyword evidence="3" id="KW-0731">Sigma factor</keyword>
<keyword evidence="2" id="KW-0805">Transcription regulation</keyword>
<dbReference type="InterPro" id="IPR013325">
    <property type="entry name" value="RNA_pol_sigma_r2"/>
</dbReference>
<dbReference type="KEGG" id="gog:C1280_07250"/>
<dbReference type="InterPro" id="IPR013324">
    <property type="entry name" value="RNA_pol_sigma_r3/r4-like"/>
</dbReference>
<dbReference type="InterPro" id="IPR013249">
    <property type="entry name" value="RNA_pol_sigma70_r4_t2"/>
</dbReference>
<dbReference type="Proteomes" id="UP000245802">
    <property type="component" value="Chromosome"/>
</dbReference>
<dbReference type="OrthoDB" id="254728at2"/>
<sequence>MANDRAESSDLPPCPWNTNTNGRFVPVTAGAYTSASRVTSPTFHVRDLSRPLSALPSGWAANEPVTNPTRVNVITAERRNMRDTSEVMATDGTRRTHGLGVGYMGQTVSLGRASRMHGNDQERRMLTNDQRERIGAWVTAVGPRAVAYARSLVRDPSRAEDVVQECFYRLLRRANEYDLERDGIKLLLKAISNLCINQATREKALLSLDSSTDPDDGPVTLSDPAALSPERIAQHRELQDAVRDGLQTLPPLQRAAVELRALGMSKDEIADALGVSATNAGVLVYRGRQLLARALEPHLRGEVPQENV</sequence>
<dbReference type="InterPro" id="IPR007627">
    <property type="entry name" value="RNA_pol_sigma70_r2"/>
</dbReference>
<dbReference type="Pfam" id="PF04542">
    <property type="entry name" value="Sigma70_r2"/>
    <property type="match status" value="1"/>
</dbReference>
<feature type="domain" description="RNA polymerase sigma factor 70 region 4 type 2" evidence="6">
    <location>
        <begin position="241"/>
        <end position="291"/>
    </location>
</feature>
<dbReference type="Gene3D" id="1.10.10.10">
    <property type="entry name" value="Winged helix-like DNA-binding domain superfamily/Winged helix DNA-binding domain"/>
    <property type="match status" value="1"/>
</dbReference>
<dbReference type="GO" id="GO:0006352">
    <property type="term" value="P:DNA-templated transcription initiation"/>
    <property type="evidence" value="ECO:0007669"/>
    <property type="project" value="InterPro"/>
</dbReference>
<dbReference type="SUPFAM" id="SSF88946">
    <property type="entry name" value="Sigma2 domain of RNA polymerase sigma factors"/>
    <property type="match status" value="1"/>
</dbReference>
<proteinExistence type="inferred from homology"/>
<gene>
    <name evidence="7" type="ORF">C1280_07250</name>
</gene>
<dbReference type="InterPro" id="IPR036388">
    <property type="entry name" value="WH-like_DNA-bd_sf"/>
</dbReference>
<keyword evidence="4" id="KW-0804">Transcription</keyword>
<comment type="similarity">
    <text evidence="1">Belongs to the sigma-70 factor family. ECF subfamily.</text>
</comment>
<keyword evidence="8" id="KW-1185">Reference proteome</keyword>
<dbReference type="Gene3D" id="1.10.1740.10">
    <property type="match status" value="1"/>
</dbReference>
<dbReference type="GO" id="GO:0003677">
    <property type="term" value="F:DNA binding"/>
    <property type="evidence" value="ECO:0007669"/>
    <property type="project" value="InterPro"/>
</dbReference>
<dbReference type="EMBL" id="CP025958">
    <property type="protein sequence ID" value="AWM42170.1"/>
    <property type="molecule type" value="Genomic_DNA"/>
</dbReference>
<dbReference type="PANTHER" id="PTHR43133">
    <property type="entry name" value="RNA POLYMERASE ECF-TYPE SIGMA FACTO"/>
    <property type="match status" value="1"/>
</dbReference>
<dbReference type="Pfam" id="PF08281">
    <property type="entry name" value="Sigma70_r4_2"/>
    <property type="match status" value="1"/>
</dbReference>
<name>A0A2Z3HL02_9BACT</name>
<organism evidence="7 8">
    <name type="scientific">Gemmata obscuriglobus</name>
    <dbReference type="NCBI Taxonomy" id="114"/>
    <lineage>
        <taxon>Bacteria</taxon>
        <taxon>Pseudomonadati</taxon>
        <taxon>Planctomycetota</taxon>
        <taxon>Planctomycetia</taxon>
        <taxon>Gemmatales</taxon>
        <taxon>Gemmataceae</taxon>
        <taxon>Gemmata</taxon>
    </lineage>
</organism>
<evidence type="ECO:0000256" key="4">
    <source>
        <dbReference type="ARBA" id="ARBA00023163"/>
    </source>
</evidence>
<evidence type="ECO:0000313" key="7">
    <source>
        <dbReference type="EMBL" id="AWM42170.1"/>
    </source>
</evidence>
<protein>
    <submittedName>
        <fullName evidence="7">Sigma-70 family RNA polymerase sigma factor</fullName>
    </submittedName>
</protein>
<dbReference type="AlphaFoldDB" id="A0A2Z3HL02"/>
<feature type="domain" description="RNA polymerase sigma-70 region 2" evidence="5">
    <location>
        <begin position="138"/>
        <end position="201"/>
    </location>
</feature>
<evidence type="ECO:0000259" key="6">
    <source>
        <dbReference type="Pfam" id="PF08281"/>
    </source>
</evidence>
<dbReference type="PANTHER" id="PTHR43133:SF51">
    <property type="entry name" value="RNA POLYMERASE SIGMA FACTOR"/>
    <property type="match status" value="1"/>
</dbReference>
<dbReference type="SUPFAM" id="SSF88659">
    <property type="entry name" value="Sigma3 and sigma4 domains of RNA polymerase sigma factors"/>
    <property type="match status" value="1"/>
</dbReference>
<dbReference type="NCBIfam" id="TIGR02937">
    <property type="entry name" value="sigma70-ECF"/>
    <property type="match status" value="1"/>
</dbReference>
<evidence type="ECO:0000256" key="2">
    <source>
        <dbReference type="ARBA" id="ARBA00023015"/>
    </source>
</evidence>
<reference evidence="7 8" key="1">
    <citation type="submission" date="2018-01" db="EMBL/GenBank/DDBJ databases">
        <title>G. obscuriglobus.</title>
        <authorList>
            <person name="Franke J."/>
            <person name="Blomberg W."/>
            <person name="Selmecki A."/>
        </authorList>
    </citation>
    <scope>NUCLEOTIDE SEQUENCE [LARGE SCALE GENOMIC DNA]</scope>
    <source>
        <strain evidence="7 8">DSM 5831</strain>
    </source>
</reference>